<name>A0A1Q3DX09_LENED</name>
<gene>
    <name evidence="1" type="ORF">LENED_000826</name>
</gene>
<dbReference type="InterPro" id="IPR015943">
    <property type="entry name" value="WD40/YVTN_repeat-like_dom_sf"/>
</dbReference>
<comment type="caution">
    <text evidence="1">The sequence shown here is derived from an EMBL/GenBank/DDBJ whole genome shotgun (WGS) entry which is preliminary data.</text>
</comment>
<dbReference type="STRING" id="5353.A0A1Q3DX09"/>
<reference evidence="1 2" key="1">
    <citation type="submission" date="2016-08" db="EMBL/GenBank/DDBJ databases">
        <authorList>
            <consortium name="Lentinula edodes genome sequencing consortium"/>
            <person name="Sakamoto Y."/>
            <person name="Nakade K."/>
            <person name="Sato S."/>
            <person name="Yoshida Y."/>
            <person name="Miyazaki K."/>
            <person name="Natsume S."/>
            <person name="Konno N."/>
        </authorList>
    </citation>
    <scope>NUCLEOTIDE SEQUENCE [LARGE SCALE GENOMIC DNA]</scope>
    <source>
        <strain evidence="1 2">NBRC 111202</strain>
    </source>
</reference>
<dbReference type="InterPro" id="IPR036322">
    <property type="entry name" value="WD40_repeat_dom_sf"/>
</dbReference>
<evidence type="ECO:0000313" key="1">
    <source>
        <dbReference type="EMBL" id="GAV99373.1"/>
    </source>
</evidence>
<accession>A0A1Q3DX09</accession>
<sequence length="76" mass="8328">MAESQFALPSPPFDSISKVQYSPTNSNQLLVSSWDTTVKLYDVGDDASGSKTSEQKLAGWIPRFDISTSEAKRPMS</sequence>
<keyword evidence="2" id="KW-1185">Reference proteome</keyword>
<dbReference type="AlphaFoldDB" id="A0A1Q3DX09"/>
<proteinExistence type="predicted"/>
<evidence type="ECO:0000313" key="2">
    <source>
        <dbReference type="Proteomes" id="UP000188533"/>
    </source>
</evidence>
<dbReference type="SUPFAM" id="SSF50978">
    <property type="entry name" value="WD40 repeat-like"/>
    <property type="match status" value="1"/>
</dbReference>
<dbReference type="Gene3D" id="2.130.10.10">
    <property type="entry name" value="YVTN repeat-like/Quinoprotein amine dehydrogenase"/>
    <property type="match status" value="1"/>
</dbReference>
<dbReference type="Proteomes" id="UP000188533">
    <property type="component" value="Unassembled WGS sequence"/>
</dbReference>
<dbReference type="EMBL" id="BDGU01000013">
    <property type="protein sequence ID" value="GAV99373.1"/>
    <property type="molecule type" value="Genomic_DNA"/>
</dbReference>
<reference evidence="1 2" key="2">
    <citation type="submission" date="2017-02" db="EMBL/GenBank/DDBJ databases">
        <title>A genome survey and senescence transcriptome analysis in Lentinula edodes.</title>
        <authorList>
            <person name="Sakamoto Y."/>
            <person name="Nakade K."/>
            <person name="Sato S."/>
            <person name="Yoshida Y."/>
            <person name="Miyazaki K."/>
            <person name="Natsume S."/>
            <person name="Konno N."/>
        </authorList>
    </citation>
    <scope>NUCLEOTIDE SEQUENCE [LARGE SCALE GENOMIC DNA]</scope>
    <source>
        <strain evidence="1 2">NBRC 111202</strain>
    </source>
</reference>
<organism evidence="1 2">
    <name type="scientific">Lentinula edodes</name>
    <name type="common">Shiitake mushroom</name>
    <name type="synonym">Lentinus edodes</name>
    <dbReference type="NCBI Taxonomy" id="5353"/>
    <lineage>
        <taxon>Eukaryota</taxon>
        <taxon>Fungi</taxon>
        <taxon>Dikarya</taxon>
        <taxon>Basidiomycota</taxon>
        <taxon>Agaricomycotina</taxon>
        <taxon>Agaricomycetes</taxon>
        <taxon>Agaricomycetidae</taxon>
        <taxon>Agaricales</taxon>
        <taxon>Marasmiineae</taxon>
        <taxon>Omphalotaceae</taxon>
        <taxon>Lentinula</taxon>
    </lineage>
</organism>
<protein>
    <submittedName>
        <fullName evidence="1">Mitotic checkpoint protein</fullName>
    </submittedName>
</protein>